<comment type="caution">
    <text evidence="2">The sequence shown here is derived from an EMBL/GenBank/DDBJ whole genome shotgun (WGS) entry which is preliminary data.</text>
</comment>
<accession>W2UPN8</accession>
<evidence type="ECO:0000313" key="3">
    <source>
        <dbReference type="Proteomes" id="UP000018850"/>
    </source>
</evidence>
<feature type="signal peptide" evidence="1">
    <location>
        <begin position="1"/>
        <end position="27"/>
    </location>
</feature>
<proteinExistence type="predicted"/>
<gene>
    <name evidence="2" type="ORF">P278_16310</name>
</gene>
<dbReference type="Proteomes" id="UP000018850">
    <property type="component" value="Unassembled WGS sequence"/>
</dbReference>
<dbReference type="RefSeq" id="WP_038264652.1">
    <property type="nucleotide sequence ID" value="NZ_AYXY01000019.1"/>
</dbReference>
<evidence type="ECO:0000313" key="2">
    <source>
        <dbReference type="EMBL" id="ETN95909.1"/>
    </source>
</evidence>
<dbReference type="PROSITE" id="PS51257">
    <property type="entry name" value="PROKAR_LIPOPROTEIN"/>
    <property type="match status" value="1"/>
</dbReference>
<evidence type="ECO:0008006" key="4">
    <source>
        <dbReference type="Google" id="ProtNLM"/>
    </source>
</evidence>
<dbReference type="STRING" id="376730.SAMN04487906_0728"/>
<dbReference type="AlphaFoldDB" id="W2UPN8"/>
<reference evidence="3" key="1">
    <citation type="submission" date="2013-11" db="EMBL/GenBank/DDBJ databases">
        <title>Draft genome sequence from a member of Zhouia, isolated tidal flat.</title>
        <authorList>
            <person name="Jin H."/>
            <person name="Jeon C.O."/>
        </authorList>
    </citation>
    <scope>NUCLEOTIDE SEQUENCE [LARGE SCALE GENOMIC DNA]</scope>
    <source>
        <strain evidence="3">AD3</strain>
    </source>
</reference>
<reference evidence="2 3" key="2">
    <citation type="journal article" date="2016" name="Genome Announc.">
        <title>Draft Genome Sequence of Zhouia amylolytica AD3, Isolated from Tidal Flat Sediment.</title>
        <authorList>
            <person name="Jia B."/>
            <person name="Jin H.M."/>
            <person name="Lee H.J."/>
            <person name="Jeon C.O."/>
        </authorList>
    </citation>
    <scope>NUCLEOTIDE SEQUENCE [LARGE SCALE GENOMIC DNA]</scope>
    <source>
        <strain evidence="2 3">AD3</strain>
    </source>
</reference>
<organism evidence="2 3">
    <name type="scientific">Zhouia amylolytica AD3</name>
    <dbReference type="NCBI Taxonomy" id="1286632"/>
    <lineage>
        <taxon>Bacteria</taxon>
        <taxon>Pseudomonadati</taxon>
        <taxon>Bacteroidota</taxon>
        <taxon>Flavobacteriia</taxon>
        <taxon>Flavobacteriales</taxon>
        <taxon>Flavobacteriaceae</taxon>
        <taxon>Zhouia</taxon>
    </lineage>
</organism>
<keyword evidence="1" id="KW-0732">Signal</keyword>
<feature type="chain" id="PRO_5004826042" description="Lipoprotein" evidence="1">
    <location>
        <begin position="28"/>
        <end position="319"/>
    </location>
</feature>
<evidence type="ECO:0000256" key="1">
    <source>
        <dbReference type="SAM" id="SignalP"/>
    </source>
</evidence>
<sequence length="319" mass="37160">MIYRKLQITVFLLCAVLFSCGISNEQAKQGLVKFLQENHQGKYQIKTFKKQVKEISLEPDMFWVELELKENSNVIISFQWDANRKALYLPKGKHEVASIDSIARKKLSRERMVSDLKKSLGSNALNISIDRSYINLCLDREPEIDFIDSLSIQIKNVLEQYPQEWNTEARVNISTSKNETGFLQLIVKPKHYDDSNLKEQFKPNAVLVNAFGSEKATDVTQKIFKTLEKRTRSRQMLKMWINQQNLNDLYVAVEVEKQNPRAPKNLPTSYGVYLAKWNAKDFKVDKLRFFNYASISKRGIVQFLEGRLPEAYQIRTYTN</sequence>
<dbReference type="EMBL" id="AYXY01000019">
    <property type="protein sequence ID" value="ETN95909.1"/>
    <property type="molecule type" value="Genomic_DNA"/>
</dbReference>
<protein>
    <recommendedName>
        <fullName evidence="4">Lipoprotein</fullName>
    </recommendedName>
</protein>
<keyword evidence="3" id="KW-1185">Reference proteome</keyword>
<name>W2UPN8_9FLAO</name>